<accession>A0A1S3HJ73</accession>
<organism evidence="1 2">
    <name type="scientific">Lingula anatina</name>
    <name type="common">Brachiopod</name>
    <name type="synonym">Lingula unguis</name>
    <dbReference type="NCBI Taxonomy" id="7574"/>
    <lineage>
        <taxon>Eukaryota</taxon>
        <taxon>Metazoa</taxon>
        <taxon>Spiralia</taxon>
        <taxon>Lophotrochozoa</taxon>
        <taxon>Brachiopoda</taxon>
        <taxon>Linguliformea</taxon>
        <taxon>Lingulata</taxon>
        <taxon>Lingulida</taxon>
        <taxon>Linguloidea</taxon>
        <taxon>Lingulidae</taxon>
        <taxon>Lingula</taxon>
    </lineage>
</organism>
<gene>
    <name evidence="2" type="primary">LOC106155674</name>
</gene>
<dbReference type="AlphaFoldDB" id="A0A1S3HJ73"/>
<reference evidence="2" key="1">
    <citation type="submission" date="2025-08" db="UniProtKB">
        <authorList>
            <consortium name="RefSeq"/>
        </authorList>
    </citation>
    <scope>IDENTIFICATION</scope>
    <source>
        <tissue evidence="2">Gonads</tissue>
    </source>
</reference>
<evidence type="ECO:0000313" key="2">
    <source>
        <dbReference type="RefSeq" id="XP_013386062.2"/>
    </source>
</evidence>
<dbReference type="InParanoid" id="A0A1S3HJ73"/>
<protein>
    <submittedName>
        <fullName evidence="2">Uncharacterized protein LOC106155674</fullName>
    </submittedName>
</protein>
<dbReference type="RefSeq" id="XP_013386062.2">
    <property type="nucleotide sequence ID" value="XM_013530608.2"/>
</dbReference>
<name>A0A1S3HJ73_LINAN</name>
<dbReference type="GeneID" id="106155674"/>
<sequence length="673" mass="75400">MDYYPGFPTKMALTLQHLAYVVCLLYSSTSEFTQNGRDFTHNVDLEHDVTGEKLQVKSYGRLANIITLDDTEGVKRVLCKGPNILVIVNHSSLASTWSPGDIVMGSSKWGCYLSPPPHSVAGIHRKIDSIKIRSDRKVELSTSVANFVDMFEHAKIFYRHEPGKVTNDSHHRQKRAGFLKDLLTKKLTPIHWSVNERGVGSNFNYDQSSGRAGGQFKAKVSREKDLSFESGSTLLNHERSQESPGRNWHMNGEVATELNCISCYAYFDSSFTFELEIDMDPATKRGRLKHYLLQFDAEAKVNYELELKVNGEVSADLEMLLWKGKPIPVISFPLIPLPLGATVKLDVSVNAALWFEANFEASSEFSSTFGFTSVAKYTLTHSKERGLDSTTELRPFTPLRSTVNLNGDAEGYMSIYPKFEIDVGVSWGFGDLFSIAFTAPFEISLKPELNLHFDFENEMGALATGHFRITGGLKLVLAKKKAVSLSVVAMGRTWWEHAFNHDTFNKPIPLAKDKTIVNKRGMVCLAQRNGSRRKRSTKPCSISNEYKKGGEINGHLQSKFSVLRDLVKTVTRKDLEVVGSADNGNTAVLRLRGARQTDMRLIKNWTTCGENFCDSKILPDNTLAIRIPEDTAILLYLKQPKTHCAFSFSQWARGMPQLSSVRETDVMLGTSYL</sequence>
<dbReference type="Proteomes" id="UP000085678">
    <property type="component" value="Unplaced"/>
</dbReference>
<proteinExistence type="predicted"/>
<keyword evidence="1" id="KW-1185">Reference proteome</keyword>
<evidence type="ECO:0000313" key="1">
    <source>
        <dbReference type="Proteomes" id="UP000085678"/>
    </source>
</evidence>
<dbReference type="KEGG" id="lak:106155674"/>